<comment type="caution">
    <text evidence="8">Lacks conserved residue(s) required for the propagation of feature annotation.</text>
</comment>
<dbReference type="EC" id="2.1.1.-" evidence="9"/>
<feature type="binding site" evidence="8">
    <location>
        <position position="1"/>
    </location>
    <ligand>
        <name>S-adenosyl-L-methionine</name>
        <dbReference type="ChEBI" id="CHEBI:59789"/>
    </ligand>
</feature>
<dbReference type="Gene3D" id="3.40.50.150">
    <property type="entry name" value="Vaccinia Virus protein VP39"/>
    <property type="match status" value="1"/>
</dbReference>
<keyword evidence="5 8" id="KW-0694">RNA-binding</keyword>
<evidence type="ECO:0000256" key="6">
    <source>
        <dbReference type="ARBA" id="ARBA00035020"/>
    </source>
</evidence>
<dbReference type="PANTHER" id="PTHR11727:SF7">
    <property type="entry name" value="DIMETHYLADENOSINE TRANSFERASE-RELATED"/>
    <property type="match status" value="1"/>
</dbReference>
<name>A0AA35SZV5_GEOBA</name>
<dbReference type="GO" id="GO:0003723">
    <property type="term" value="F:RNA binding"/>
    <property type="evidence" value="ECO:0007669"/>
    <property type="project" value="UniProtKB-UniRule"/>
</dbReference>
<dbReference type="EMBL" id="CASHTH010002987">
    <property type="protein sequence ID" value="CAI8038362.1"/>
    <property type="molecule type" value="Genomic_DNA"/>
</dbReference>
<dbReference type="Proteomes" id="UP001174909">
    <property type="component" value="Unassembled WGS sequence"/>
</dbReference>
<dbReference type="PANTHER" id="PTHR11727">
    <property type="entry name" value="DIMETHYLADENOSINE TRANSFERASE"/>
    <property type="match status" value="1"/>
</dbReference>
<protein>
    <recommendedName>
        <fullName evidence="9">rRNA adenine N(6)-methyltransferase</fullName>
        <ecNumber evidence="9">2.1.1.-</ecNumber>
    </recommendedName>
</protein>
<evidence type="ECO:0000256" key="4">
    <source>
        <dbReference type="ARBA" id="ARBA00022691"/>
    </source>
</evidence>
<keyword evidence="4 8" id="KW-0949">S-adenosyl-L-methionine</keyword>
<gene>
    <name evidence="10" type="ORF">GBAR_LOCUS21391</name>
</gene>
<comment type="function">
    <text evidence="7">Specifically dimethylates two adjacent adenosines in the loop of a conserved hairpin near the 3'-end of 18S rRNA in the 40S particle. Involved in the pre-rRNA processing steps leading to small-subunit rRNA production independently of its RNA-modifying catalytic activity. Part of the small subunit (SSU) processome, first precursor of the small eukaryotic ribosomal subunit. During the assembly of the SSU processome in the nucleolus, many ribosome biogenesis factors, an RNA chaperone and ribosomal proteins associate with the nascent pre-rRNA and work in concert to generate RNA folding, modifications, rearrangements and cleavage as well as targeted degradation of pre-ribosomal RNA by the RNA exosome.</text>
</comment>
<proteinExistence type="inferred from homology"/>
<comment type="similarity">
    <text evidence="8 9">Belongs to the class I-like SAM-binding methyltransferase superfamily. rRNA adenine N(6)-methyltransferase family.</text>
</comment>
<dbReference type="SUPFAM" id="SSF53335">
    <property type="entry name" value="S-adenosyl-L-methionine-dependent methyltransferases"/>
    <property type="match status" value="1"/>
</dbReference>
<accession>A0AA35SZV5</accession>
<dbReference type="InterPro" id="IPR029063">
    <property type="entry name" value="SAM-dependent_MTases_sf"/>
</dbReference>
<keyword evidence="2 8" id="KW-0489">Methyltransferase</keyword>
<evidence type="ECO:0000256" key="5">
    <source>
        <dbReference type="ARBA" id="ARBA00022884"/>
    </source>
</evidence>
<organism evidence="10 11">
    <name type="scientific">Geodia barretti</name>
    <name type="common">Barrett's horny sponge</name>
    <dbReference type="NCBI Taxonomy" id="519541"/>
    <lineage>
        <taxon>Eukaryota</taxon>
        <taxon>Metazoa</taxon>
        <taxon>Porifera</taxon>
        <taxon>Demospongiae</taxon>
        <taxon>Heteroscleromorpha</taxon>
        <taxon>Tetractinellida</taxon>
        <taxon>Astrophorina</taxon>
        <taxon>Geodiidae</taxon>
        <taxon>Geodia</taxon>
    </lineage>
</organism>
<comment type="caution">
    <text evidence="10">The sequence shown here is derived from an EMBL/GenBank/DDBJ whole genome shotgun (WGS) entry which is preliminary data.</text>
</comment>
<dbReference type="FunFam" id="1.10.8.100:FF:000001">
    <property type="entry name" value="Ribosomal RNA small subunit methyltransferase A"/>
    <property type="match status" value="1"/>
</dbReference>
<keyword evidence="1 9" id="KW-0698">rRNA processing</keyword>
<reference evidence="10" key="1">
    <citation type="submission" date="2023-03" db="EMBL/GenBank/DDBJ databases">
        <authorList>
            <person name="Steffen K."/>
            <person name="Cardenas P."/>
        </authorList>
    </citation>
    <scope>NUCLEOTIDE SEQUENCE</scope>
</reference>
<dbReference type="Pfam" id="PF00398">
    <property type="entry name" value="RrnaAD"/>
    <property type="match status" value="1"/>
</dbReference>
<evidence type="ECO:0000256" key="9">
    <source>
        <dbReference type="RuleBase" id="RU362106"/>
    </source>
</evidence>
<dbReference type="PROSITE" id="PS51689">
    <property type="entry name" value="SAM_RNA_A_N6_MT"/>
    <property type="match status" value="1"/>
</dbReference>
<sequence length="144" mass="16295">MCFMVQREVADRLTAECGTRKYGRLTVNVAMTMQVEAVFDVPPTAFSPPPEVQSSMIYMQPKQLEEPDTVTAFAFSELVRLAFGNRRKTLKNSLAGLIDETNFLETGIDANLRAQNLSPENYMRLAHNSVLHNPRAREIFSNIR</sequence>
<evidence type="ECO:0000313" key="10">
    <source>
        <dbReference type="EMBL" id="CAI8038362.1"/>
    </source>
</evidence>
<comment type="subunit">
    <text evidence="6">Part of the small subunit (SSU) processome, composed of more than 70 proteins and the RNA chaperone small nucleolar RNA (snoRNA) U3.</text>
</comment>
<keyword evidence="3 8" id="KW-0808">Transferase</keyword>
<keyword evidence="11" id="KW-1185">Reference proteome</keyword>
<dbReference type="InterPro" id="IPR001737">
    <property type="entry name" value="KsgA/Erm"/>
</dbReference>
<evidence type="ECO:0000256" key="1">
    <source>
        <dbReference type="ARBA" id="ARBA00022552"/>
    </source>
</evidence>
<dbReference type="GO" id="GO:0005829">
    <property type="term" value="C:cytosol"/>
    <property type="evidence" value="ECO:0007669"/>
    <property type="project" value="TreeGrafter"/>
</dbReference>
<evidence type="ECO:0000313" key="11">
    <source>
        <dbReference type="Proteomes" id="UP001174909"/>
    </source>
</evidence>
<dbReference type="InterPro" id="IPR023165">
    <property type="entry name" value="rRNA_Ade_diMease-like_C"/>
</dbReference>
<evidence type="ECO:0000256" key="3">
    <source>
        <dbReference type="ARBA" id="ARBA00022679"/>
    </source>
</evidence>
<dbReference type="GO" id="GO:0000179">
    <property type="term" value="F:rRNA (adenine-N6,N6-)-dimethyltransferase activity"/>
    <property type="evidence" value="ECO:0007669"/>
    <property type="project" value="UniProtKB-UniRule"/>
</dbReference>
<evidence type="ECO:0000256" key="7">
    <source>
        <dbReference type="ARBA" id="ARBA00046134"/>
    </source>
</evidence>
<evidence type="ECO:0000256" key="2">
    <source>
        <dbReference type="ARBA" id="ARBA00022603"/>
    </source>
</evidence>
<dbReference type="Gene3D" id="1.10.8.100">
    <property type="entry name" value="Ribosomal RNA adenine dimethylase-like, domain 2"/>
    <property type="match status" value="1"/>
</dbReference>
<evidence type="ECO:0000256" key="8">
    <source>
        <dbReference type="PROSITE-ProRule" id="PRU01026"/>
    </source>
</evidence>
<dbReference type="AlphaFoldDB" id="A0AA35SZV5"/>